<protein>
    <submittedName>
        <fullName evidence="1">Uncharacterized protein</fullName>
    </submittedName>
</protein>
<dbReference type="KEGG" id="cpas:Clopa_1581"/>
<name>R4K7N9_CLOPA</name>
<organism evidence="1 2">
    <name type="scientific">Clostridium pasteurianum BC1</name>
    <dbReference type="NCBI Taxonomy" id="86416"/>
    <lineage>
        <taxon>Bacteria</taxon>
        <taxon>Bacillati</taxon>
        <taxon>Bacillota</taxon>
        <taxon>Clostridia</taxon>
        <taxon>Eubacteriales</taxon>
        <taxon>Clostridiaceae</taxon>
        <taxon>Clostridium</taxon>
    </lineage>
</organism>
<dbReference type="PATRIC" id="fig|86416.3.peg.1555"/>
<dbReference type="Proteomes" id="UP000013523">
    <property type="component" value="Chromosome"/>
</dbReference>
<reference evidence="1 2" key="1">
    <citation type="submission" date="2012-01" db="EMBL/GenBank/DDBJ databases">
        <title>Complete sequence of chromosome of Clostridium pasteurianum BC1.</title>
        <authorList>
            <consortium name="US DOE Joint Genome Institute"/>
            <person name="Lucas S."/>
            <person name="Han J."/>
            <person name="Lapidus A."/>
            <person name="Cheng J.-F."/>
            <person name="Goodwin L."/>
            <person name="Pitluck S."/>
            <person name="Peters L."/>
            <person name="Mikhailova N."/>
            <person name="Teshima H."/>
            <person name="Detter J.C."/>
            <person name="Han C."/>
            <person name="Tapia R."/>
            <person name="Land M."/>
            <person name="Hauser L."/>
            <person name="Kyrpides N."/>
            <person name="Ivanova N."/>
            <person name="Pagani I."/>
            <person name="Dunn J."/>
            <person name="Taghavi S."/>
            <person name="Francis A."/>
            <person name="van der Lelie D."/>
            <person name="Woyke T."/>
        </authorList>
    </citation>
    <scope>NUCLEOTIDE SEQUENCE [LARGE SCALE GENOMIC DNA]</scope>
    <source>
        <strain evidence="1 2">BC1</strain>
    </source>
</reference>
<gene>
    <name evidence="1" type="ORF">Clopa_1581</name>
</gene>
<keyword evidence="2" id="KW-1185">Reference proteome</keyword>
<sequence length="86" mass="10198">MYKSRLKLNDIKKDKIVTVRNLKQKLVEYGSDDLERLDYIFEAITSHKVIKMNSDSLFGFNFIKVDNLKKKINTEIENLQNILTYL</sequence>
<accession>R4K7N9</accession>
<dbReference type="AlphaFoldDB" id="R4K7N9"/>
<evidence type="ECO:0000313" key="2">
    <source>
        <dbReference type="Proteomes" id="UP000013523"/>
    </source>
</evidence>
<dbReference type="HOGENOM" id="CLU_2492374_0_0_9"/>
<proteinExistence type="predicted"/>
<evidence type="ECO:0000313" key="1">
    <source>
        <dbReference type="EMBL" id="AGK96509.1"/>
    </source>
</evidence>
<dbReference type="RefSeq" id="WP_015614828.1">
    <property type="nucleotide sequence ID" value="NC_021182.1"/>
</dbReference>
<dbReference type="EMBL" id="CP003261">
    <property type="protein sequence ID" value="AGK96509.1"/>
    <property type="molecule type" value="Genomic_DNA"/>
</dbReference>